<keyword evidence="4" id="KW-0966">Cell projection</keyword>
<name>A0A1Y5TMC9_9RHOB</name>
<evidence type="ECO:0000313" key="4">
    <source>
        <dbReference type="EMBL" id="SLN63714.1"/>
    </source>
</evidence>
<dbReference type="PANTHER" id="PTHR30531:SF12">
    <property type="entry name" value="FLAGELLAR BIOSYNTHETIC PROTEIN FLHB"/>
    <property type="match status" value="1"/>
</dbReference>
<dbReference type="PANTHER" id="PTHR30531">
    <property type="entry name" value="FLAGELLAR BIOSYNTHETIC PROTEIN FLHB"/>
    <property type="match status" value="1"/>
</dbReference>
<dbReference type="InterPro" id="IPR029025">
    <property type="entry name" value="T3SS_substrate_exporter_C"/>
</dbReference>
<keyword evidence="5" id="KW-1185">Reference proteome</keyword>
<dbReference type="GO" id="GO:0005886">
    <property type="term" value="C:plasma membrane"/>
    <property type="evidence" value="ECO:0007669"/>
    <property type="project" value="TreeGrafter"/>
</dbReference>
<evidence type="ECO:0000313" key="5">
    <source>
        <dbReference type="Proteomes" id="UP000193077"/>
    </source>
</evidence>
<feature type="transmembrane region" description="Helical" evidence="3">
    <location>
        <begin position="37"/>
        <end position="66"/>
    </location>
</feature>
<dbReference type="OrthoDB" id="9807950at2"/>
<evidence type="ECO:0000256" key="2">
    <source>
        <dbReference type="SAM" id="MobiDB-lite"/>
    </source>
</evidence>
<reference evidence="4 5" key="1">
    <citation type="submission" date="2017-03" db="EMBL/GenBank/DDBJ databases">
        <authorList>
            <person name="Afonso C.L."/>
            <person name="Miller P.J."/>
            <person name="Scott M.A."/>
            <person name="Spackman E."/>
            <person name="Goraichik I."/>
            <person name="Dimitrov K.M."/>
            <person name="Suarez D.L."/>
            <person name="Swayne D.E."/>
        </authorList>
    </citation>
    <scope>NUCLEOTIDE SEQUENCE [LARGE SCALE GENOMIC DNA]</scope>
    <source>
        <strain evidence="4 5">CECT 7639</strain>
    </source>
</reference>
<dbReference type="GO" id="GO:0009306">
    <property type="term" value="P:protein secretion"/>
    <property type="evidence" value="ECO:0007669"/>
    <property type="project" value="InterPro"/>
</dbReference>
<feature type="transmembrane region" description="Helical" evidence="3">
    <location>
        <begin position="192"/>
        <end position="214"/>
    </location>
</feature>
<dbReference type="AlphaFoldDB" id="A0A1Y5TMC9"/>
<dbReference type="EMBL" id="FWFO01000003">
    <property type="protein sequence ID" value="SLN63714.1"/>
    <property type="molecule type" value="Genomic_DNA"/>
</dbReference>
<organism evidence="4 5">
    <name type="scientific">Falsiruegeria litorea R37</name>
    <dbReference type="NCBI Taxonomy" id="1200284"/>
    <lineage>
        <taxon>Bacteria</taxon>
        <taxon>Pseudomonadati</taxon>
        <taxon>Pseudomonadota</taxon>
        <taxon>Alphaproteobacteria</taxon>
        <taxon>Rhodobacterales</taxon>
        <taxon>Roseobacteraceae</taxon>
        <taxon>Falsiruegeria</taxon>
    </lineage>
</organism>
<accession>A0A1Y5TMC9</accession>
<gene>
    <name evidence="4" type="primary">flhB</name>
    <name evidence="4" type="ORF">TRL7639_03594</name>
</gene>
<dbReference type="Proteomes" id="UP000193077">
    <property type="component" value="Unassembled WGS sequence"/>
</dbReference>
<keyword evidence="4" id="KW-0969">Cilium</keyword>
<keyword evidence="3" id="KW-0812">Transmembrane</keyword>
<dbReference type="InterPro" id="IPR006135">
    <property type="entry name" value="T3SS_substrate_exporter"/>
</dbReference>
<evidence type="ECO:0000256" key="3">
    <source>
        <dbReference type="SAM" id="Phobius"/>
    </source>
</evidence>
<feature type="transmembrane region" description="Helical" evidence="3">
    <location>
        <begin position="86"/>
        <end position="113"/>
    </location>
</feature>
<protein>
    <submittedName>
        <fullName evidence="4">Flagellar biosynthetic protein FlhB</fullName>
    </submittedName>
</protein>
<feature type="region of interest" description="Disordered" evidence="2">
    <location>
        <begin position="1"/>
        <end position="24"/>
    </location>
</feature>
<keyword evidence="3" id="KW-0472">Membrane</keyword>
<dbReference type="RefSeq" id="WP_085797227.1">
    <property type="nucleotide sequence ID" value="NZ_FWFO01000003.1"/>
</dbReference>
<dbReference type="SUPFAM" id="SSF160544">
    <property type="entry name" value="EscU C-terminal domain-like"/>
    <property type="match status" value="1"/>
</dbReference>
<feature type="transmembrane region" description="Helical" evidence="3">
    <location>
        <begin position="156"/>
        <end position="172"/>
    </location>
</feature>
<comment type="similarity">
    <text evidence="1">Belongs to the type III secretion exporter family.</text>
</comment>
<evidence type="ECO:0000256" key="1">
    <source>
        <dbReference type="ARBA" id="ARBA00010690"/>
    </source>
</evidence>
<keyword evidence="3" id="KW-1133">Transmembrane helix</keyword>
<dbReference type="PRINTS" id="PR00950">
    <property type="entry name" value="TYPE3IMSPROT"/>
</dbReference>
<proteinExistence type="inferred from homology"/>
<keyword evidence="4" id="KW-0282">Flagellum</keyword>
<sequence>MSAGDDDTEKSFEPTPQKLQKAREKGEVAKSADLSVVAAYAGLVLVFLAIGHTSITSLGTTLMVFLDQPEELSNLLVKGPSAGPAGGMIGSVALAIAPWFLVPMAAIILSVIAQRAFLVTPSKLKPKLSRISLISNAKNKFGRTGLFEFAKSFTKLTLYSICLGVFLHANMSDIVSSTGVAPRIVVPMMMDLVFQFMFIVLAIALMIGSVDYIWQYFEHLRKNRMSRKEITDETKDAEGDPHMKQQRRQKGQQIAMNQMMADVPTADVVIVNPTHFAVVLKWSRLPGAAPVCVAKGVDEVAATIRQIANESGVPIQSDPPTARAIHATVEIGEEILEEHYKPVAAAIRFAEAMRKKAKAGV</sequence>
<dbReference type="Pfam" id="PF01312">
    <property type="entry name" value="Bac_export_2"/>
    <property type="match status" value="1"/>
</dbReference>
<dbReference type="Gene3D" id="3.40.1690.10">
    <property type="entry name" value="secretion proteins EscU"/>
    <property type="match status" value="1"/>
</dbReference>